<evidence type="ECO:0000313" key="1">
    <source>
        <dbReference type="EMBL" id="MBM7621109.1"/>
    </source>
</evidence>
<comment type="caution">
    <text evidence="1">The sequence shown here is derived from an EMBL/GenBank/DDBJ whole genome shotgun (WGS) entry which is preliminary data.</text>
</comment>
<gene>
    <name evidence="1" type="ORF">JOC95_002982</name>
</gene>
<name>A0ABS2P2K0_9BACI</name>
<organism evidence="1 2">
    <name type="scientific">Sutcliffiella tianshenii</name>
    <dbReference type="NCBI Taxonomy" id="1463404"/>
    <lineage>
        <taxon>Bacteria</taxon>
        <taxon>Bacillati</taxon>
        <taxon>Bacillota</taxon>
        <taxon>Bacilli</taxon>
        <taxon>Bacillales</taxon>
        <taxon>Bacillaceae</taxon>
        <taxon>Sutcliffiella</taxon>
    </lineage>
</organism>
<evidence type="ECO:0000313" key="2">
    <source>
        <dbReference type="Proteomes" id="UP000737402"/>
    </source>
</evidence>
<dbReference type="EMBL" id="JAFBED010000006">
    <property type="protein sequence ID" value="MBM7621109.1"/>
    <property type="molecule type" value="Genomic_DNA"/>
</dbReference>
<reference evidence="1 2" key="1">
    <citation type="submission" date="2021-01" db="EMBL/GenBank/DDBJ databases">
        <title>Genomic Encyclopedia of Type Strains, Phase IV (KMG-IV): sequencing the most valuable type-strain genomes for metagenomic binning, comparative biology and taxonomic classification.</title>
        <authorList>
            <person name="Goeker M."/>
        </authorList>
    </citation>
    <scope>NUCLEOTIDE SEQUENCE [LARGE SCALE GENOMIC DNA]</scope>
    <source>
        <strain evidence="1 2">DSM 25879</strain>
    </source>
</reference>
<proteinExistence type="predicted"/>
<sequence>MGIKVPHSSRTEERRMKMIEADRWILQIKWIPRVHLPEEGSR</sequence>
<keyword evidence="2" id="KW-1185">Reference proteome</keyword>
<dbReference type="RefSeq" id="WP_275580567.1">
    <property type="nucleotide sequence ID" value="NZ_JAFBED010000006.1"/>
</dbReference>
<protein>
    <submittedName>
        <fullName evidence="1">Uncharacterized protein</fullName>
    </submittedName>
</protein>
<accession>A0ABS2P2K0</accession>
<dbReference type="Proteomes" id="UP000737402">
    <property type="component" value="Unassembled WGS sequence"/>
</dbReference>